<evidence type="ECO:0000313" key="1">
    <source>
        <dbReference type="EMBL" id="NDV60976.1"/>
    </source>
</evidence>
<proteinExistence type="predicted"/>
<dbReference type="Proteomes" id="UP000478417">
    <property type="component" value="Unassembled WGS sequence"/>
</dbReference>
<keyword evidence="2" id="KW-1185">Reference proteome</keyword>
<reference evidence="1 2" key="1">
    <citation type="submission" date="2020-02" db="EMBL/GenBank/DDBJ databases">
        <title>Albibacoteraceae fam. nov., the first described family within the subdivision 4 Verrucomicrobia.</title>
        <authorList>
            <person name="Xi F."/>
        </authorList>
    </citation>
    <scope>NUCLEOTIDE SEQUENCE [LARGE SCALE GENOMIC DNA]</scope>
    <source>
        <strain evidence="1 2">CK1056</strain>
    </source>
</reference>
<sequence length="258" mass="30239">MNSRYARNYLTEVIARVDFLSEVPKFQDSIPDVVYKAAREYFPIIEPQMEQGHEIELGPEKGTVRKKERIKWTFFNKEKTSSLVITDEFLYVSHKKHESFEMLEPEFYNALKAVSEVFEENKIKRIGLRYINNFTINSRPVLDWSGLFNPTLLDIPDITIKGSKVTGTNLTRAFKTATYNFEDFQLTFRYGIHNPDFPAKIKRRSFILDYDCFSTGAYFINEIENYLSKFHTVIHDAFESSIEEPLREDLSHEPAISE</sequence>
<organism evidence="1 2">
    <name type="scientific">Oceanipulchritudo coccoides</name>
    <dbReference type="NCBI Taxonomy" id="2706888"/>
    <lineage>
        <taxon>Bacteria</taxon>
        <taxon>Pseudomonadati</taxon>
        <taxon>Verrucomicrobiota</taxon>
        <taxon>Opitutia</taxon>
        <taxon>Puniceicoccales</taxon>
        <taxon>Oceanipulchritudinaceae</taxon>
        <taxon>Oceanipulchritudo</taxon>
    </lineage>
</organism>
<dbReference type="InterPro" id="IPR026349">
    <property type="entry name" value="CHP04255"/>
</dbReference>
<evidence type="ECO:0000313" key="2">
    <source>
        <dbReference type="Proteomes" id="UP000478417"/>
    </source>
</evidence>
<accession>A0A6B2LY37</accession>
<gene>
    <name evidence="1" type="ORF">G0Q06_00770</name>
</gene>
<comment type="caution">
    <text evidence="1">The sequence shown here is derived from an EMBL/GenBank/DDBJ whole genome shotgun (WGS) entry which is preliminary data.</text>
</comment>
<protein>
    <submittedName>
        <fullName evidence="1">TIGR04255 family protein</fullName>
    </submittedName>
</protein>
<dbReference type="NCBIfam" id="TIGR04255">
    <property type="entry name" value="sporadTIGR04255"/>
    <property type="match status" value="1"/>
</dbReference>
<dbReference type="AlphaFoldDB" id="A0A6B2LY37"/>
<name>A0A6B2LY37_9BACT</name>
<dbReference type="RefSeq" id="WP_163961479.1">
    <property type="nucleotide sequence ID" value="NZ_JAAGNX010000001.1"/>
</dbReference>
<dbReference type="EMBL" id="JAAGNX010000001">
    <property type="protein sequence ID" value="NDV60976.1"/>
    <property type="molecule type" value="Genomic_DNA"/>
</dbReference>